<evidence type="ECO:0000313" key="2">
    <source>
        <dbReference type="Proteomes" id="UP000003835"/>
    </source>
</evidence>
<evidence type="ECO:0008006" key="3">
    <source>
        <dbReference type="Google" id="ProtNLM"/>
    </source>
</evidence>
<proteinExistence type="predicted"/>
<organism evidence="1 2">
    <name type="scientific">Coleofasciculus chthonoplastes PCC 7420</name>
    <dbReference type="NCBI Taxonomy" id="118168"/>
    <lineage>
        <taxon>Bacteria</taxon>
        <taxon>Bacillati</taxon>
        <taxon>Cyanobacteriota</taxon>
        <taxon>Cyanophyceae</taxon>
        <taxon>Coleofasciculales</taxon>
        <taxon>Coleofasciculaceae</taxon>
        <taxon>Coleofasciculus</taxon>
    </lineage>
</organism>
<dbReference type="EMBL" id="DS989851">
    <property type="protein sequence ID" value="EDX74827.1"/>
    <property type="molecule type" value="Genomic_DNA"/>
</dbReference>
<sequence>MTRFPHDQFAKDYLEQLLSPIGNVQTSRNIAGEVREVDVLFIPTSISNDYLLSLGLLGRFATTSAVFEPFRNAVTSEQICDCLAKLFDLHRELRRRARRESTPLNSSELPRLWILTPTASSPLLDSFGALGDEQNWFNGLYFLHEAFRTAIVVIHQLPRTPQTLWLRLLGKGTIQQQAIEEITALPENSQRRQSTLELLYDLQANLQANQDQKLDTEERELIMALAPLYRQQLDAALQRGMEQGLQRGMEQGLQQGIQQGIQQGQRLIIENLLQTRLGQLTPTLTALITPLSALPPQQLTPFLLQLSQLENSESAIQQAQYFIVENLLKIRFGELDEQLTARITSLLALPPQQLSQYLLQLSQLSREQLLARFP</sequence>
<dbReference type="AlphaFoldDB" id="B4VTC2"/>
<dbReference type="eggNOG" id="COG5464">
    <property type="taxonomic scope" value="Bacteria"/>
</dbReference>
<gene>
    <name evidence="1" type="ORF">MC7420_701</name>
</gene>
<accession>B4VTC2</accession>
<dbReference type="HOGENOM" id="CLU_059541_0_0_3"/>
<evidence type="ECO:0000313" key="1">
    <source>
        <dbReference type="EMBL" id="EDX74827.1"/>
    </source>
</evidence>
<keyword evidence="2" id="KW-1185">Reference proteome</keyword>
<dbReference type="OrthoDB" id="445735at2"/>
<protein>
    <recommendedName>
        <fullName evidence="3">Flagellar assembly protein H</fullName>
    </recommendedName>
</protein>
<name>B4VTC2_9CYAN</name>
<dbReference type="RefSeq" id="WP_006101647.1">
    <property type="nucleotide sequence ID" value="NZ_DS989851.1"/>
</dbReference>
<dbReference type="STRING" id="118168.MC7420_701"/>
<dbReference type="Proteomes" id="UP000003835">
    <property type="component" value="Unassembled WGS sequence"/>
</dbReference>
<reference evidence="1 2" key="1">
    <citation type="submission" date="2008-07" db="EMBL/GenBank/DDBJ databases">
        <authorList>
            <person name="Tandeau de Marsac N."/>
            <person name="Ferriera S."/>
            <person name="Johnson J."/>
            <person name="Kravitz S."/>
            <person name="Beeson K."/>
            <person name="Sutton G."/>
            <person name="Rogers Y.-H."/>
            <person name="Friedman R."/>
            <person name="Frazier M."/>
            <person name="Venter J.C."/>
        </authorList>
    </citation>
    <scope>NUCLEOTIDE SEQUENCE [LARGE SCALE GENOMIC DNA]</scope>
    <source>
        <strain evidence="1 2">PCC 7420</strain>
    </source>
</reference>